<organism evidence="2">
    <name type="scientific">Spironucleus salmonicida</name>
    <dbReference type="NCBI Taxonomy" id="348837"/>
    <lineage>
        <taxon>Eukaryota</taxon>
        <taxon>Metamonada</taxon>
        <taxon>Diplomonadida</taxon>
        <taxon>Hexamitidae</taxon>
        <taxon>Hexamitinae</taxon>
        <taxon>Spironucleus</taxon>
    </lineage>
</organism>
<reference evidence="2 3" key="1">
    <citation type="journal article" date="2014" name="PLoS Genet.">
        <title>The Genome of Spironucleus salmonicida Highlights a Fish Pathogen Adapted to Fluctuating Environments.</title>
        <authorList>
            <person name="Xu F."/>
            <person name="Jerlstrom-Hultqvist J."/>
            <person name="Einarsson E."/>
            <person name="Astvaldsson A."/>
            <person name="Svard S.G."/>
            <person name="Andersson J.O."/>
        </authorList>
    </citation>
    <scope>NUCLEOTIDE SEQUENCE</scope>
    <source>
        <strain evidence="3">ATCC 50377</strain>
    </source>
</reference>
<evidence type="ECO:0000256" key="1">
    <source>
        <dbReference type="SAM" id="Coils"/>
    </source>
</evidence>
<reference evidence="3" key="2">
    <citation type="submission" date="2020-12" db="EMBL/GenBank/DDBJ databases">
        <title>New Spironucleus salmonicida genome in near-complete chromosomes.</title>
        <authorList>
            <person name="Xu F."/>
            <person name="Kurt Z."/>
            <person name="Jimenez-Gonzalez A."/>
            <person name="Astvaldsson A."/>
            <person name="Andersson J.O."/>
            <person name="Svard S.G."/>
        </authorList>
    </citation>
    <scope>NUCLEOTIDE SEQUENCE</scope>
    <source>
        <strain evidence="3">ATCC 50377</strain>
    </source>
</reference>
<gene>
    <name evidence="2" type="ORF">SS50377_14025</name>
    <name evidence="3" type="ORF">SS50377_24413</name>
</gene>
<evidence type="ECO:0000313" key="2">
    <source>
        <dbReference type="EMBL" id="EST46037.1"/>
    </source>
</evidence>
<accession>V6LMX2</accession>
<evidence type="ECO:0000313" key="3">
    <source>
        <dbReference type="EMBL" id="KAH0574455.1"/>
    </source>
</evidence>
<feature type="coiled-coil region" evidence="1">
    <location>
        <begin position="16"/>
        <end position="54"/>
    </location>
</feature>
<protein>
    <submittedName>
        <fullName evidence="2">Uncharacterized protein</fullName>
    </submittedName>
</protein>
<evidence type="ECO:0000313" key="4">
    <source>
        <dbReference type="Proteomes" id="UP000018208"/>
    </source>
</evidence>
<sequence>MDKRQTEIQRFKQARIERLKALRNQEKEDKMQAAEKARDIQLQKQQELEQYKIQKEKQFLAQKYLNKLAYEHAYSNLPTAEDTAAAELHRRQVFIQQKSEKLFKAEQVCKENHKIAVMNLKEKYDEIQKNKNIKLQKKIELDQKEQERARKAVLRQRTIDEERKQYDIEQDLYENSINFKIMKAKGAKFTDIQKVPGIPIFQKDKIGFNGLEIVREYNPDYTEDDFLVADAYSEAQNFKQNIKVKEYKKFNVERMNQHHRVTSQAQEALDILEMIQKM</sequence>
<name>V6LMX2_9EUKA</name>
<dbReference type="EMBL" id="AUWU02000004">
    <property type="protein sequence ID" value="KAH0574455.1"/>
    <property type="molecule type" value="Genomic_DNA"/>
</dbReference>
<keyword evidence="1" id="KW-0175">Coiled coil</keyword>
<dbReference type="AlphaFoldDB" id="V6LMX2"/>
<dbReference type="Proteomes" id="UP000018208">
    <property type="component" value="Unassembled WGS sequence"/>
</dbReference>
<dbReference type="EMBL" id="KI546085">
    <property type="protein sequence ID" value="EST46037.1"/>
    <property type="molecule type" value="Genomic_DNA"/>
</dbReference>
<proteinExistence type="predicted"/>
<feature type="coiled-coil region" evidence="1">
    <location>
        <begin position="110"/>
        <end position="137"/>
    </location>
</feature>
<dbReference type="VEuPathDB" id="GiardiaDB:SS50377_24413"/>
<keyword evidence="4" id="KW-1185">Reference proteome</keyword>